<keyword evidence="2 14" id="KW-0547">Nucleotide-binding</keyword>
<dbReference type="InterPro" id="IPR027417">
    <property type="entry name" value="P-loop_NTPase"/>
</dbReference>
<evidence type="ECO:0000256" key="1">
    <source>
        <dbReference type="ARBA" id="ARBA00022722"/>
    </source>
</evidence>
<name>A0A7X8SIF2_9BACT</name>
<organism evidence="17 18">
    <name type="scientific">Flammeovirga agarivorans</name>
    <dbReference type="NCBI Taxonomy" id="2726742"/>
    <lineage>
        <taxon>Bacteria</taxon>
        <taxon>Pseudomonadati</taxon>
        <taxon>Bacteroidota</taxon>
        <taxon>Cytophagia</taxon>
        <taxon>Cytophagales</taxon>
        <taxon>Flammeovirgaceae</taxon>
        <taxon>Flammeovirga</taxon>
    </lineage>
</organism>
<evidence type="ECO:0000256" key="5">
    <source>
        <dbReference type="ARBA" id="ARBA00022806"/>
    </source>
</evidence>
<dbReference type="InterPro" id="IPR014017">
    <property type="entry name" value="DNA_helicase_UvrD-like_C"/>
</dbReference>
<reference evidence="17 18" key="1">
    <citation type="submission" date="2020-04" db="EMBL/GenBank/DDBJ databases">
        <title>Flammeovirga sp. SR4, a novel species isolated from seawater.</title>
        <authorList>
            <person name="Wang X."/>
        </authorList>
    </citation>
    <scope>NUCLEOTIDE SEQUENCE [LARGE SCALE GENOMIC DNA]</scope>
    <source>
        <strain evidence="17 18">SR4</strain>
    </source>
</reference>
<keyword evidence="6" id="KW-0269">Exonuclease</keyword>
<dbReference type="GO" id="GO:0004527">
    <property type="term" value="F:exonuclease activity"/>
    <property type="evidence" value="ECO:0007669"/>
    <property type="project" value="UniProtKB-KW"/>
</dbReference>
<evidence type="ECO:0000256" key="6">
    <source>
        <dbReference type="ARBA" id="ARBA00022839"/>
    </source>
</evidence>
<keyword evidence="3" id="KW-0227">DNA damage</keyword>
<comment type="caution">
    <text evidence="17">The sequence shown here is derived from an EMBL/GenBank/DDBJ whole genome shotgun (WGS) entry which is preliminary data.</text>
</comment>
<dbReference type="PANTHER" id="PTHR11070">
    <property type="entry name" value="UVRD / RECB / PCRA DNA HELICASE FAMILY MEMBER"/>
    <property type="match status" value="1"/>
</dbReference>
<evidence type="ECO:0000256" key="4">
    <source>
        <dbReference type="ARBA" id="ARBA00022801"/>
    </source>
</evidence>
<protein>
    <recommendedName>
        <fullName evidence="12">DNA 3'-5' helicase</fullName>
        <ecNumber evidence="12">5.6.2.4</ecNumber>
    </recommendedName>
</protein>
<dbReference type="Proteomes" id="UP000585050">
    <property type="component" value="Unassembled WGS sequence"/>
</dbReference>
<dbReference type="SUPFAM" id="SSF52540">
    <property type="entry name" value="P-loop containing nucleoside triphosphate hydrolases"/>
    <property type="match status" value="1"/>
</dbReference>
<dbReference type="Gene3D" id="3.90.320.10">
    <property type="match status" value="1"/>
</dbReference>
<evidence type="ECO:0000259" key="16">
    <source>
        <dbReference type="PROSITE" id="PS51217"/>
    </source>
</evidence>
<accession>A0A7X8SIF2</accession>
<keyword evidence="8" id="KW-0238">DNA-binding</keyword>
<evidence type="ECO:0000256" key="7">
    <source>
        <dbReference type="ARBA" id="ARBA00022840"/>
    </source>
</evidence>
<keyword evidence="18" id="KW-1185">Reference proteome</keyword>
<dbReference type="GO" id="GO:0005829">
    <property type="term" value="C:cytosol"/>
    <property type="evidence" value="ECO:0007669"/>
    <property type="project" value="TreeGrafter"/>
</dbReference>
<feature type="domain" description="UvrD-like helicase C-terminal" evidence="16">
    <location>
        <begin position="513"/>
        <end position="799"/>
    </location>
</feature>
<comment type="catalytic activity">
    <reaction evidence="11">
        <text>Couples ATP hydrolysis with the unwinding of duplex DNA by translocating in the 3'-5' direction.</text>
        <dbReference type="EC" id="5.6.2.4"/>
    </reaction>
</comment>
<dbReference type="PROSITE" id="PS51198">
    <property type="entry name" value="UVRD_HELICASE_ATP_BIND"/>
    <property type="match status" value="1"/>
</dbReference>
<evidence type="ECO:0000259" key="15">
    <source>
        <dbReference type="PROSITE" id="PS51198"/>
    </source>
</evidence>
<proteinExistence type="predicted"/>
<dbReference type="Gene3D" id="3.40.50.300">
    <property type="entry name" value="P-loop containing nucleotide triphosphate hydrolases"/>
    <property type="match status" value="3"/>
</dbReference>
<evidence type="ECO:0000256" key="11">
    <source>
        <dbReference type="ARBA" id="ARBA00034617"/>
    </source>
</evidence>
<evidence type="ECO:0000313" key="17">
    <source>
        <dbReference type="EMBL" id="NLR90717.1"/>
    </source>
</evidence>
<keyword evidence="1" id="KW-0540">Nuclease</keyword>
<keyword evidence="10" id="KW-0413">Isomerase</keyword>
<comment type="catalytic activity">
    <reaction evidence="13">
        <text>ATP + H2O = ADP + phosphate + H(+)</text>
        <dbReference type="Rhea" id="RHEA:13065"/>
        <dbReference type="ChEBI" id="CHEBI:15377"/>
        <dbReference type="ChEBI" id="CHEBI:15378"/>
        <dbReference type="ChEBI" id="CHEBI:30616"/>
        <dbReference type="ChEBI" id="CHEBI:43474"/>
        <dbReference type="ChEBI" id="CHEBI:456216"/>
        <dbReference type="EC" id="5.6.2.4"/>
    </reaction>
</comment>
<evidence type="ECO:0000256" key="8">
    <source>
        <dbReference type="ARBA" id="ARBA00023125"/>
    </source>
</evidence>
<dbReference type="PROSITE" id="PS51217">
    <property type="entry name" value="UVRD_HELICASE_CTER"/>
    <property type="match status" value="1"/>
</dbReference>
<evidence type="ECO:0000256" key="2">
    <source>
        <dbReference type="ARBA" id="ARBA00022741"/>
    </source>
</evidence>
<keyword evidence="9" id="KW-0234">DNA repair</keyword>
<feature type="binding site" evidence="14">
    <location>
        <begin position="11"/>
        <end position="18"/>
    </location>
    <ligand>
        <name>ATP</name>
        <dbReference type="ChEBI" id="CHEBI:30616"/>
    </ligand>
</feature>
<gene>
    <name evidence="17" type="ORF">HGP29_05850</name>
</gene>
<evidence type="ECO:0000256" key="14">
    <source>
        <dbReference type="PROSITE-ProRule" id="PRU00560"/>
    </source>
</evidence>
<dbReference type="InterPro" id="IPR014016">
    <property type="entry name" value="UvrD-like_ATP-bd"/>
</dbReference>
<evidence type="ECO:0000256" key="12">
    <source>
        <dbReference type="ARBA" id="ARBA00034808"/>
    </source>
</evidence>
<dbReference type="InterPro" id="IPR011604">
    <property type="entry name" value="PDDEXK-like_dom_sf"/>
</dbReference>
<keyword evidence="5 14" id="KW-0347">Helicase</keyword>
<evidence type="ECO:0000256" key="10">
    <source>
        <dbReference type="ARBA" id="ARBA00023235"/>
    </source>
</evidence>
<evidence type="ECO:0000313" key="18">
    <source>
        <dbReference type="Proteomes" id="UP000585050"/>
    </source>
</evidence>
<dbReference type="EC" id="5.6.2.4" evidence="12"/>
<keyword evidence="4 14" id="KW-0378">Hydrolase</keyword>
<evidence type="ECO:0000256" key="9">
    <source>
        <dbReference type="ARBA" id="ARBA00023204"/>
    </source>
</evidence>
<dbReference type="GO" id="GO:0043138">
    <property type="term" value="F:3'-5' DNA helicase activity"/>
    <property type="evidence" value="ECO:0007669"/>
    <property type="project" value="UniProtKB-EC"/>
</dbReference>
<dbReference type="RefSeq" id="WP_168881434.1">
    <property type="nucleotide sequence ID" value="NZ_JABAIL010000002.1"/>
</dbReference>
<dbReference type="EMBL" id="JABAIL010000002">
    <property type="protein sequence ID" value="NLR90717.1"/>
    <property type="molecule type" value="Genomic_DNA"/>
</dbReference>
<dbReference type="GO" id="GO:0003677">
    <property type="term" value="F:DNA binding"/>
    <property type="evidence" value="ECO:0007669"/>
    <property type="project" value="UniProtKB-KW"/>
</dbReference>
<dbReference type="InterPro" id="IPR000212">
    <property type="entry name" value="DNA_helicase_UvrD/REP"/>
</dbReference>
<keyword evidence="7 14" id="KW-0067">ATP-binding</keyword>
<evidence type="ECO:0000256" key="13">
    <source>
        <dbReference type="ARBA" id="ARBA00048988"/>
    </source>
</evidence>
<dbReference type="GO" id="GO:0000725">
    <property type="term" value="P:recombinational repair"/>
    <property type="evidence" value="ECO:0007669"/>
    <property type="project" value="TreeGrafter"/>
</dbReference>
<feature type="domain" description="UvrD-like helicase ATP-binding" evidence="15">
    <location>
        <begin position="1"/>
        <end position="512"/>
    </location>
</feature>
<dbReference type="Pfam" id="PF13361">
    <property type="entry name" value="UvrD_C"/>
    <property type="match status" value="1"/>
</dbReference>
<dbReference type="Gene3D" id="1.10.3170.10">
    <property type="entry name" value="Recbcd, chain B, domain 2"/>
    <property type="match status" value="1"/>
</dbReference>
<sequence>MISKNFKIYRSSAGAGKTFTLAKEYIKIALQINKFDEEFDPEYYKHILAVTFTNLATAEMKERILSQLKNFANAFDKNSDDMLRAIVNEFYGVKEDDPNPEQEAHPDEKVLFNRIKNRSSQVHQRILHGYSNFSVSTIDAFSQKIAQAFKRDLNFPFNYELVLDADSLLEDATYVLMDKLGQEEHLLLTEALETFSIKKAEEESSWNVVPQIKSFGKALFDEDQRGIINKLGTNPVTKTEMNIEEYSKLAKRLKKIIYEDNQTKKDELLEKLKLDLSNAGAPVEDLAKNVGGFLKRFEGDIAKVNTKLTNTVIKALEGDTGRAIATAPNYKKAPAGYDAALPIYQNGIEELLKLVGDTQLIKNVYDKIYLLITAQVLKEEMANMKEEQGWVHISEIGENINKIVEESPMPYLYERLGEKYFHILIDEFQDTSKTQWHNLIPLVAHSLSMYEGECLVVGDAKQSIYRWRGGKAEMLVDLPEIPTAKGTALEEEEYVLKQDGDPKKLGKNYRSSPNIIRFNNSLYEFIRTQKNDELLSKFYLGGEQGIVKKVGGQVRLTACQKDGNKDLYEAPSLQRITDEIEHLVNEKNYDYKDIAILVRFNKHGAAIAEKLVQEGIEVISSESLLVNSAPSVQFIVNMIRLLVRRADKILFMKIARFLYAHYNDVKSLRWETVNQAPTQIHGDEYARIGEAVAECATHQNFEEFIKKEFDVEFSVSTFRRKTLFDQIEFLIKTFKLNKRTTEQAYQMKFLGTVLQHSTRNGNSAQEFLSKWELLKEKEALSVPENINAVRIFSIHKSKGLEFPVVLLPFADWSTTPRTNDSKWFDWENNNLVPELSAVQLGISSKLEGTDFEEGYNQEIRDVYIDAINMLYVATTRAKNYLHIFLNEDLKKKTASSVANPMIDFISFATGQSDFDVLEEASTTIDEIVFKEFRFFEDEKVVNKEKAAVEPENRREIIHTDNTDKLRMKSGSLEIGEKVISLEDRLLAKDKGILLHKAFEKIRFAEDVEDAIAFLKSKGYIDKEDVTDYRDHILQIINDEEIKQYFDGNSGYIVLNESEIVSPKKELMKASVIDRPDRLLLKGEEVVVIDYKTGSFNKEHEEQIKRYGRTLKSMGFKDIKLILLYTENIKSHQVDL</sequence>
<dbReference type="PANTHER" id="PTHR11070:SF67">
    <property type="entry name" value="DNA 3'-5' HELICASE"/>
    <property type="match status" value="1"/>
</dbReference>
<dbReference type="Pfam" id="PF00580">
    <property type="entry name" value="UvrD-helicase"/>
    <property type="match status" value="1"/>
</dbReference>
<evidence type="ECO:0000256" key="3">
    <source>
        <dbReference type="ARBA" id="ARBA00022763"/>
    </source>
</evidence>
<dbReference type="GO" id="GO:0005524">
    <property type="term" value="F:ATP binding"/>
    <property type="evidence" value="ECO:0007669"/>
    <property type="project" value="UniProtKB-UniRule"/>
</dbReference>
<dbReference type="AlphaFoldDB" id="A0A7X8SIF2"/>